<feature type="non-terminal residue" evidence="1">
    <location>
        <position position="1"/>
    </location>
</feature>
<proteinExistence type="predicted"/>
<dbReference type="InterPro" id="IPR043472">
    <property type="entry name" value="Macro_dom-like"/>
</dbReference>
<evidence type="ECO:0000313" key="1">
    <source>
        <dbReference type="EMBL" id="KAG2467581.1"/>
    </source>
</evidence>
<dbReference type="Gene3D" id="3.40.220.10">
    <property type="entry name" value="Leucine Aminopeptidase, subunit E, domain 1"/>
    <property type="match status" value="1"/>
</dbReference>
<sequence>MGAGIAVIFKKKFSGVQELLMQKKTTGDCAVLKRDGRFVYYLSLPPKRLNDHDYLKQQILLHTAVSSVVKGCQFQLWHIDPDHPVRGQIQGLVDLIQSWIYEVPFEKLATDSVLSRIDESLCDEMLWNSIHSDLQTRGGTKHLETMGLPKLNPDFHPASTDFQGHQHHK</sequence>
<gene>
    <name evidence="1" type="primary">Oard1</name>
    <name evidence="1" type="ORF">GTO96_0015629</name>
</gene>
<evidence type="ECO:0000313" key="2">
    <source>
        <dbReference type="Proteomes" id="UP000886611"/>
    </source>
</evidence>
<dbReference type="Proteomes" id="UP000886611">
    <property type="component" value="Unassembled WGS sequence"/>
</dbReference>
<name>A0A8X8BVC0_POLSE</name>
<organism evidence="1 2">
    <name type="scientific">Polypterus senegalus</name>
    <name type="common">Senegal bichir</name>
    <dbReference type="NCBI Taxonomy" id="55291"/>
    <lineage>
        <taxon>Eukaryota</taxon>
        <taxon>Metazoa</taxon>
        <taxon>Chordata</taxon>
        <taxon>Craniata</taxon>
        <taxon>Vertebrata</taxon>
        <taxon>Euteleostomi</taxon>
        <taxon>Actinopterygii</taxon>
        <taxon>Polypteriformes</taxon>
        <taxon>Polypteridae</taxon>
        <taxon>Polypterus</taxon>
    </lineage>
</organism>
<keyword evidence="2" id="KW-1185">Reference proteome</keyword>
<reference evidence="1 2" key="1">
    <citation type="journal article" date="2021" name="Cell">
        <title>Tracing the genetic footprints of vertebrate landing in non-teleost ray-finned fishes.</title>
        <authorList>
            <person name="Bi X."/>
            <person name="Wang K."/>
            <person name="Yang L."/>
            <person name="Pan H."/>
            <person name="Jiang H."/>
            <person name="Wei Q."/>
            <person name="Fang M."/>
            <person name="Yu H."/>
            <person name="Zhu C."/>
            <person name="Cai Y."/>
            <person name="He Y."/>
            <person name="Gan X."/>
            <person name="Zeng H."/>
            <person name="Yu D."/>
            <person name="Zhu Y."/>
            <person name="Jiang H."/>
            <person name="Qiu Q."/>
            <person name="Yang H."/>
            <person name="Zhang Y.E."/>
            <person name="Wang W."/>
            <person name="Zhu M."/>
            <person name="He S."/>
            <person name="Zhang G."/>
        </authorList>
    </citation>
    <scope>NUCLEOTIDE SEQUENCE [LARGE SCALE GENOMIC DNA]</scope>
    <source>
        <strain evidence="1">Bchr_013</strain>
    </source>
</reference>
<dbReference type="AlphaFoldDB" id="A0A8X8BVC0"/>
<protein>
    <submittedName>
        <fullName evidence="1">OARD1 deacetylase</fullName>
    </submittedName>
</protein>
<comment type="caution">
    <text evidence="1">The sequence shown here is derived from an EMBL/GenBank/DDBJ whole genome shotgun (WGS) entry which is preliminary data.</text>
</comment>
<dbReference type="EMBL" id="JAATIS010000485">
    <property type="protein sequence ID" value="KAG2467581.1"/>
    <property type="molecule type" value="Genomic_DNA"/>
</dbReference>
<feature type="non-terminal residue" evidence="1">
    <location>
        <position position="169"/>
    </location>
</feature>
<accession>A0A8X8BVC0</accession>